<evidence type="ECO:0000313" key="3">
    <source>
        <dbReference type="EMBL" id="CAD7802197.1"/>
    </source>
</evidence>
<evidence type="ECO:0000256" key="2">
    <source>
        <dbReference type="SAM" id="SignalP"/>
    </source>
</evidence>
<feature type="compositionally biased region" description="Gly residues" evidence="1">
    <location>
        <begin position="246"/>
        <end position="260"/>
    </location>
</feature>
<dbReference type="AlphaFoldDB" id="A0A9N8MLT4"/>
<gene>
    <name evidence="3" type="ORF">CHRY9390_00893</name>
</gene>
<accession>A0A9N8MLT4</accession>
<protein>
    <submittedName>
        <fullName evidence="3">Uncharacterized protein</fullName>
    </submittedName>
</protein>
<feature type="signal peptide" evidence="2">
    <location>
        <begin position="1"/>
        <end position="25"/>
    </location>
</feature>
<dbReference type="Proteomes" id="UP000662618">
    <property type="component" value="Unassembled WGS sequence"/>
</dbReference>
<feature type="compositionally biased region" description="Low complexity" evidence="1">
    <location>
        <begin position="261"/>
        <end position="270"/>
    </location>
</feature>
<dbReference type="EMBL" id="CAJIMS010000001">
    <property type="protein sequence ID" value="CAD7802197.1"/>
    <property type="molecule type" value="Genomic_DNA"/>
</dbReference>
<organism evidence="3 4">
    <name type="scientific">Chryseobacterium aquaeductus</name>
    <dbReference type="NCBI Taxonomy" id="2675056"/>
    <lineage>
        <taxon>Bacteria</taxon>
        <taxon>Pseudomonadati</taxon>
        <taxon>Bacteroidota</taxon>
        <taxon>Flavobacteriia</taxon>
        <taxon>Flavobacteriales</taxon>
        <taxon>Weeksellaceae</taxon>
        <taxon>Chryseobacterium group</taxon>
        <taxon>Chryseobacterium</taxon>
    </lineage>
</organism>
<evidence type="ECO:0000256" key="1">
    <source>
        <dbReference type="SAM" id="MobiDB-lite"/>
    </source>
</evidence>
<feature type="region of interest" description="Disordered" evidence="1">
    <location>
        <begin position="243"/>
        <end position="270"/>
    </location>
</feature>
<keyword evidence="4" id="KW-1185">Reference proteome</keyword>
<keyword evidence="2" id="KW-0732">Signal</keyword>
<evidence type="ECO:0000313" key="4">
    <source>
        <dbReference type="Proteomes" id="UP000662618"/>
    </source>
</evidence>
<name>A0A9N8MLT4_9FLAO</name>
<comment type="caution">
    <text evidence="3">The sequence shown here is derived from an EMBL/GenBank/DDBJ whole genome shotgun (WGS) entry which is preliminary data.</text>
</comment>
<sequence length="505" mass="55981">MTMKKNLLIRLCLMMIALLSLPSCRQDILQEQETYNNSGAFQLTSKRISLNEAKHKTKLLPALKQVETAFKTQSKGNQQGKTVNYGNGVSIDTDDVIYIENGTGFHSYTFNIKHENASVDAPVENLVLSPLANGTYRELLLTYSLTPLEKQMLESGVPLDAHGKVTITELAAGTYSSAGLMSKSTTNCAWEPKTMWHECSSGEHNGTNANECDFINNLANGTPPIPYVVMEYKCTALPVDTSLGENGDGGGSGPQNGPGGLSNNPNVPTQPNVPLLIKKSNCAILKENSEDPDFQHKLDSIKTRVMLSTANYDKHETAIVVTNGNGPITYTTFLTPNESGPNVQSVKIEVTNYDIAVMHNHTIKSAFLAPSYLDLVDFYDNYKYLHDSMKKGYIYYLACYNGEVYALKADNIAALDSFFDEFTTIGSGNFSEVEKTKAYEKMRQRYKDNGMEDEVPHDKDKSEKIFLNIAQSFGNGISFYRRDYTVWGKLRLDPDGTVKKDDCPL</sequence>
<proteinExistence type="predicted"/>
<reference evidence="3" key="1">
    <citation type="submission" date="2020-12" db="EMBL/GenBank/DDBJ databases">
        <authorList>
            <person name="Rodrigo-Torres L."/>
            <person name="Arahal R. D."/>
            <person name="Lucena T."/>
        </authorList>
    </citation>
    <scope>NUCLEOTIDE SEQUENCE</scope>
    <source>
        <strain evidence="3">CECT 9390</strain>
    </source>
</reference>
<feature type="chain" id="PRO_5040138469" evidence="2">
    <location>
        <begin position="26"/>
        <end position="505"/>
    </location>
</feature>